<accession>A0A6C0GJ83</accession>
<keyword evidence="4" id="KW-1134">Transmembrane beta strand</keyword>
<evidence type="ECO:0000256" key="7">
    <source>
        <dbReference type="ARBA" id="ARBA00022729"/>
    </source>
</evidence>
<feature type="domain" description="SLBB" evidence="16">
    <location>
        <begin position="154"/>
        <end position="221"/>
    </location>
</feature>
<evidence type="ECO:0000313" key="17">
    <source>
        <dbReference type="EMBL" id="QHT68096.1"/>
    </source>
</evidence>
<evidence type="ECO:0000256" key="10">
    <source>
        <dbReference type="ARBA" id="ARBA00023114"/>
    </source>
</evidence>
<keyword evidence="14" id="KW-0449">Lipoprotein</keyword>
<evidence type="ECO:0000256" key="4">
    <source>
        <dbReference type="ARBA" id="ARBA00022452"/>
    </source>
</evidence>
<keyword evidence="12" id="KW-0564">Palmitate</keyword>
<comment type="similarity">
    <text evidence="2">Belongs to the BexD/CtrA/VexA family.</text>
</comment>
<keyword evidence="11" id="KW-0472">Membrane</keyword>
<evidence type="ECO:0000259" key="16">
    <source>
        <dbReference type="Pfam" id="PF22461"/>
    </source>
</evidence>
<dbReference type="Proteomes" id="UP000480178">
    <property type="component" value="Chromosome"/>
</dbReference>
<evidence type="ECO:0000256" key="9">
    <source>
        <dbReference type="ARBA" id="ARBA00023065"/>
    </source>
</evidence>
<evidence type="ECO:0000256" key="11">
    <source>
        <dbReference type="ARBA" id="ARBA00023136"/>
    </source>
</evidence>
<reference evidence="17 18" key="1">
    <citation type="submission" date="2020-01" db="EMBL/GenBank/DDBJ databases">
        <authorList>
            <person name="Kim M.K."/>
        </authorList>
    </citation>
    <scope>NUCLEOTIDE SEQUENCE [LARGE SCALE GENOMIC DNA]</scope>
    <source>
        <strain evidence="17 18">172606-1</strain>
    </source>
</reference>
<keyword evidence="18" id="KW-1185">Reference proteome</keyword>
<name>A0A6C0GJ83_9BACT</name>
<dbReference type="InterPro" id="IPR003715">
    <property type="entry name" value="Poly_export_N"/>
</dbReference>
<dbReference type="PANTHER" id="PTHR33619">
    <property type="entry name" value="POLYSACCHARIDE EXPORT PROTEIN GFCE-RELATED"/>
    <property type="match status" value="1"/>
</dbReference>
<dbReference type="EMBL" id="CP048222">
    <property type="protein sequence ID" value="QHT68096.1"/>
    <property type="molecule type" value="Genomic_DNA"/>
</dbReference>
<dbReference type="PANTHER" id="PTHR33619:SF3">
    <property type="entry name" value="POLYSACCHARIDE EXPORT PROTEIN GFCE-RELATED"/>
    <property type="match status" value="1"/>
</dbReference>
<keyword evidence="13" id="KW-0998">Cell outer membrane</keyword>
<keyword evidence="6" id="KW-0812">Transmembrane</keyword>
<evidence type="ECO:0000313" key="18">
    <source>
        <dbReference type="Proteomes" id="UP000480178"/>
    </source>
</evidence>
<keyword evidence="7" id="KW-0732">Signal</keyword>
<dbReference type="GO" id="GO:0015288">
    <property type="term" value="F:porin activity"/>
    <property type="evidence" value="ECO:0007669"/>
    <property type="project" value="UniProtKB-KW"/>
</dbReference>
<evidence type="ECO:0000256" key="6">
    <source>
        <dbReference type="ARBA" id="ARBA00022692"/>
    </source>
</evidence>
<keyword evidence="8" id="KW-0625">Polysaccharide transport</keyword>
<evidence type="ECO:0000256" key="5">
    <source>
        <dbReference type="ARBA" id="ARBA00022597"/>
    </source>
</evidence>
<comment type="subcellular location">
    <subcellularLocation>
        <location evidence="1">Cell outer membrane</location>
        <topology evidence="1">Multi-pass membrane protein</topology>
    </subcellularLocation>
</comment>
<keyword evidence="10" id="KW-0626">Porin</keyword>
<evidence type="ECO:0000256" key="13">
    <source>
        <dbReference type="ARBA" id="ARBA00023237"/>
    </source>
</evidence>
<dbReference type="Gene3D" id="3.30.1950.10">
    <property type="entry name" value="wza like domain"/>
    <property type="match status" value="1"/>
</dbReference>
<dbReference type="Pfam" id="PF22461">
    <property type="entry name" value="SLBB_2"/>
    <property type="match status" value="1"/>
</dbReference>
<evidence type="ECO:0000256" key="3">
    <source>
        <dbReference type="ARBA" id="ARBA00022448"/>
    </source>
</evidence>
<gene>
    <name evidence="17" type="ORF">GXP67_16335</name>
</gene>
<dbReference type="Pfam" id="PF02563">
    <property type="entry name" value="Poly_export"/>
    <property type="match status" value="1"/>
</dbReference>
<dbReference type="Gene3D" id="3.10.560.10">
    <property type="entry name" value="Outer membrane lipoprotein wza domain like"/>
    <property type="match status" value="1"/>
</dbReference>
<dbReference type="GO" id="GO:0006811">
    <property type="term" value="P:monoatomic ion transport"/>
    <property type="evidence" value="ECO:0007669"/>
    <property type="project" value="UniProtKB-KW"/>
</dbReference>
<protein>
    <submittedName>
        <fullName evidence="17">Polysaccharide export protein EpsE</fullName>
    </submittedName>
</protein>
<dbReference type="RefSeq" id="WP_162444115.1">
    <property type="nucleotide sequence ID" value="NZ_CP048222.1"/>
</dbReference>
<dbReference type="InterPro" id="IPR049712">
    <property type="entry name" value="Poly_export"/>
</dbReference>
<dbReference type="KEGG" id="rhoz:GXP67_16335"/>
<dbReference type="GO" id="GO:0015159">
    <property type="term" value="F:polysaccharide transmembrane transporter activity"/>
    <property type="evidence" value="ECO:0007669"/>
    <property type="project" value="InterPro"/>
</dbReference>
<evidence type="ECO:0000259" key="15">
    <source>
        <dbReference type="Pfam" id="PF02563"/>
    </source>
</evidence>
<dbReference type="GO" id="GO:0046930">
    <property type="term" value="C:pore complex"/>
    <property type="evidence" value="ECO:0007669"/>
    <property type="project" value="UniProtKB-KW"/>
</dbReference>
<evidence type="ECO:0000256" key="8">
    <source>
        <dbReference type="ARBA" id="ARBA00023047"/>
    </source>
</evidence>
<sequence length="255" mass="28506">MAQHFFLYIVILLLSSCNMRQHVMFKTETSRIPAGLAVSVNQAEKNYVIQKNDYLEVSLYSNKGERMINLNIENAGTGTNQNNLQQAQPARFLVQNNGFVKLPMVGLVQLEGFTLYKADSLLEQAFTAFYEEPFVSTRFANKRVVVLAPNRGLVIPLTNESMSLIEIIALSGGIGDNARVGDIRLIRGDLNNPEVHVIDLSTIEGMRKADLTLQPNDIVYIEPSRRLFRETLAEVTPILSLLTSIVTLIVLAQRL</sequence>
<evidence type="ECO:0000256" key="12">
    <source>
        <dbReference type="ARBA" id="ARBA00023139"/>
    </source>
</evidence>
<evidence type="ECO:0000256" key="14">
    <source>
        <dbReference type="ARBA" id="ARBA00023288"/>
    </source>
</evidence>
<dbReference type="InterPro" id="IPR054765">
    <property type="entry name" value="SLBB_dom"/>
</dbReference>
<keyword evidence="9" id="KW-0406">Ion transport</keyword>
<keyword evidence="3" id="KW-0813">Transport</keyword>
<organism evidence="17 18">
    <name type="scientific">Rhodocytophaga rosea</name>
    <dbReference type="NCBI Taxonomy" id="2704465"/>
    <lineage>
        <taxon>Bacteria</taxon>
        <taxon>Pseudomonadati</taxon>
        <taxon>Bacteroidota</taxon>
        <taxon>Cytophagia</taxon>
        <taxon>Cytophagales</taxon>
        <taxon>Rhodocytophagaceae</taxon>
        <taxon>Rhodocytophaga</taxon>
    </lineage>
</organism>
<keyword evidence="5" id="KW-0762">Sugar transport</keyword>
<dbReference type="GO" id="GO:0009279">
    <property type="term" value="C:cell outer membrane"/>
    <property type="evidence" value="ECO:0007669"/>
    <property type="project" value="UniProtKB-SubCell"/>
</dbReference>
<dbReference type="AlphaFoldDB" id="A0A6C0GJ83"/>
<evidence type="ECO:0000256" key="1">
    <source>
        <dbReference type="ARBA" id="ARBA00004571"/>
    </source>
</evidence>
<evidence type="ECO:0000256" key="2">
    <source>
        <dbReference type="ARBA" id="ARBA00009450"/>
    </source>
</evidence>
<proteinExistence type="inferred from homology"/>
<feature type="domain" description="Polysaccharide export protein N-terminal" evidence="15">
    <location>
        <begin position="42"/>
        <end position="138"/>
    </location>
</feature>